<dbReference type="PROSITE" id="PS51725">
    <property type="entry name" value="ABM"/>
    <property type="match status" value="1"/>
</dbReference>
<dbReference type="InterPro" id="IPR011008">
    <property type="entry name" value="Dimeric_a/b-barrel"/>
</dbReference>
<dbReference type="KEGG" id="smur:BWP33_09800"/>
<keyword evidence="3" id="KW-1185">Reference proteome</keyword>
<reference evidence="2 3" key="1">
    <citation type="submission" date="2010-03" db="EMBL/GenBank/DDBJ databases">
        <authorList>
            <consortium name="The Broad Institute Genome Sequencing Platform"/>
            <person name="Ward D."/>
            <person name="Earl A."/>
            <person name="Feldgarden M."/>
            <person name="Gevers D."/>
            <person name="Young S."/>
            <person name="Zeng Q."/>
            <person name="Koehrsen M."/>
            <person name="Alvarado L."/>
            <person name="Berlin A.M."/>
            <person name="Borenstein D."/>
            <person name="Chapman S.B."/>
            <person name="Chen Z."/>
            <person name="Engels R."/>
            <person name="Freedman E."/>
            <person name="Gellesch M."/>
            <person name="Goldberg J."/>
            <person name="Griggs A."/>
            <person name="Gujja S."/>
            <person name="Heilman E.R."/>
            <person name="Heiman D.I."/>
            <person name="Hepburn T.A."/>
            <person name="Howarth C."/>
            <person name="Jen D."/>
            <person name="Larson L."/>
            <person name="Mehta T."/>
            <person name="Park D."/>
            <person name="Pearson M."/>
            <person name="Richards J."/>
            <person name="Roberts A."/>
            <person name="Saif S."/>
            <person name="Shea T.D."/>
            <person name="Shenoy N."/>
            <person name="Sisk P."/>
            <person name="Stolte C."/>
            <person name="Sykes S.N."/>
            <person name="Walk T."/>
            <person name="White J."/>
            <person name="Yandava C."/>
            <person name="Izard J."/>
            <person name="Baranova O.V."/>
            <person name="Blanton J.M."/>
            <person name="Tanner A.C."/>
            <person name="Dewhirst F."/>
            <person name="Haas B."/>
            <person name="Nusbaum C."/>
            <person name="Birren B."/>
        </authorList>
    </citation>
    <scope>NUCLEOTIDE SEQUENCE [LARGE SCALE GENOMIC DNA]</scope>
    <source>
        <strain evidence="2 3">ATCC 29453</strain>
    </source>
</reference>
<evidence type="ECO:0000313" key="3">
    <source>
        <dbReference type="Proteomes" id="UP000017813"/>
    </source>
</evidence>
<dbReference type="RefSeq" id="WP_002641479.1">
    <property type="nucleotide sequence ID" value="NZ_CP019448.1"/>
</dbReference>
<organism evidence="2 3">
    <name type="scientific">Simonsiella muelleri ATCC 29453</name>
    <dbReference type="NCBI Taxonomy" id="641147"/>
    <lineage>
        <taxon>Bacteria</taxon>
        <taxon>Pseudomonadati</taxon>
        <taxon>Pseudomonadota</taxon>
        <taxon>Betaproteobacteria</taxon>
        <taxon>Neisseriales</taxon>
        <taxon>Neisseriaceae</taxon>
        <taxon>Simonsiella</taxon>
    </lineage>
</organism>
<dbReference type="InterPro" id="IPR007138">
    <property type="entry name" value="ABM_dom"/>
</dbReference>
<accession>V9HMN8</accession>
<reference evidence="2 3" key="2">
    <citation type="submission" date="2011-10" db="EMBL/GenBank/DDBJ databases">
        <title>The Genome Sequence of Simonsiella muelleri ATCC 29453.</title>
        <authorList>
            <consortium name="The Broad Institute Genome Sequencing Platform"/>
            <consortium name="The Broad Institute Genome Sequencing Center for Infectious Disease"/>
            <person name="Earl A."/>
            <person name="Ward D."/>
            <person name="Feldgarden M."/>
            <person name="Gevers D."/>
            <person name="Izard J."/>
            <person name="Baranova O.V."/>
            <person name="Blanton J.M."/>
            <person name="Tanner A.C."/>
            <person name="Dewhirst F."/>
            <person name="Young S.K."/>
            <person name="Zeng Q."/>
            <person name="Gargeya S."/>
            <person name="Fitzgerald M."/>
            <person name="Haas B."/>
            <person name="Abouelleil A."/>
            <person name="Alvarado L."/>
            <person name="Arachchi H.M."/>
            <person name="Berlin A."/>
            <person name="Brown A."/>
            <person name="Chapman S.B."/>
            <person name="Chen Z."/>
            <person name="Dunbar C."/>
            <person name="Freedman E."/>
            <person name="Gearin G."/>
            <person name="Goldberg J."/>
            <person name="Griggs A."/>
            <person name="Gujja S."/>
            <person name="Heiman D."/>
            <person name="Howarth C."/>
            <person name="Larson L."/>
            <person name="Lui A."/>
            <person name="MacDonald P.J.P."/>
            <person name="Montmayeur A."/>
            <person name="Murphy C."/>
            <person name="Neiman D."/>
            <person name="Pearson M."/>
            <person name="Priest M."/>
            <person name="Roberts A."/>
            <person name="Saif S."/>
            <person name="Shea T."/>
            <person name="Shenoy N."/>
            <person name="Sisk P."/>
            <person name="Stolte C."/>
            <person name="Sykes S."/>
            <person name="Wortman J."/>
            <person name="Nusbaum C."/>
            <person name="Birren B."/>
        </authorList>
    </citation>
    <scope>NUCLEOTIDE SEQUENCE [LARGE SCALE GENOMIC DNA]</scope>
    <source>
        <strain evidence="2 3">ATCC 29453</strain>
    </source>
</reference>
<evidence type="ECO:0000259" key="1">
    <source>
        <dbReference type="PROSITE" id="PS51725"/>
    </source>
</evidence>
<dbReference type="HOGENOM" id="CLU_131496_11_0_4"/>
<dbReference type="OrthoDB" id="9812192at2"/>
<evidence type="ECO:0000313" key="2">
    <source>
        <dbReference type="EMBL" id="EFG31423.1"/>
    </source>
</evidence>
<protein>
    <recommendedName>
        <fullName evidence="1">ABM domain-containing protein</fullName>
    </recommendedName>
</protein>
<dbReference type="SUPFAM" id="SSF54909">
    <property type="entry name" value="Dimeric alpha+beta barrel"/>
    <property type="match status" value="1"/>
</dbReference>
<dbReference type="Proteomes" id="UP000017813">
    <property type="component" value="Unassembled WGS sequence"/>
</dbReference>
<dbReference type="Gene3D" id="3.30.70.100">
    <property type="match status" value="1"/>
</dbReference>
<name>V9HMN8_9NEIS</name>
<feature type="domain" description="ABM" evidence="1">
    <location>
        <begin position="2"/>
        <end position="94"/>
    </location>
</feature>
<dbReference type="AlphaFoldDB" id="V9HMN8"/>
<proteinExistence type="predicted"/>
<dbReference type="eggNOG" id="COG1359">
    <property type="taxonomic scope" value="Bacteria"/>
</dbReference>
<dbReference type="Pfam" id="PF03992">
    <property type="entry name" value="ABM"/>
    <property type="match status" value="1"/>
</dbReference>
<gene>
    <name evidence="2" type="ORF">HMPREF9021_00693</name>
</gene>
<comment type="caution">
    <text evidence="2">The sequence shown here is derived from an EMBL/GenBank/DDBJ whole genome shotgun (WGS) entry which is preliminary data.</text>
</comment>
<sequence length="95" mass="10928">MIGAVSDCSVPLENQAEFEKLMSDFIRYTRRQPGCIYYDFGRVAGNSTQYIVVQKWATEADLENYLADPEFRLKVMKIIKLAKDLLAVETFNLLI</sequence>
<dbReference type="EMBL" id="ADCY02000011">
    <property type="protein sequence ID" value="EFG31423.1"/>
    <property type="molecule type" value="Genomic_DNA"/>
</dbReference>